<dbReference type="InterPro" id="IPR001173">
    <property type="entry name" value="Glyco_trans_2-like"/>
</dbReference>
<accession>A0A0P0YT29</accession>
<protein>
    <submittedName>
        <fullName evidence="2">Glycosyl transferase</fullName>
    </submittedName>
</protein>
<keyword evidence="2" id="KW-0808">Transferase</keyword>
<sequence>MNELVSVYISTHNRVEKLKRAINSVQNQSYENIELIVSDDASEDGTSDMMYHLCSQDKRIKYIRSEKNNGACLTRNAAINIAKGKFITGLDDDDEFTSDRISIFLDEWDDEFSFICANFQEEFSDGRIKNYFQPLNQNGVTFNYRDLLHENQASNQIFTLTERLISIGGFKTDVKRFQDWDTWLRLSYKYGSFFRLDKALYIMHHDHAYDEPRVSSSYPLKYALRDFLERNKIIFGDEYLTKKYFVDYLNNNLILSDACRWACKEKSIKNIIRYFIQYKNK</sequence>
<dbReference type="InterPro" id="IPR029044">
    <property type="entry name" value="Nucleotide-diphossugar_trans"/>
</dbReference>
<dbReference type="SUPFAM" id="SSF53448">
    <property type="entry name" value="Nucleotide-diphospho-sugar transferases"/>
    <property type="match status" value="1"/>
</dbReference>
<evidence type="ECO:0000259" key="1">
    <source>
        <dbReference type="Pfam" id="PF00535"/>
    </source>
</evidence>
<dbReference type="GO" id="GO:0016758">
    <property type="term" value="F:hexosyltransferase activity"/>
    <property type="evidence" value="ECO:0007669"/>
    <property type="project" value="UniProtKB-ARBA"/>
</dbReference>
<dbReference type="PANTHER" id="PTHR22916">
    <property type="entry name" value="GLYCOSYLTRANSFERASE"/>
    <property type="match status" value="1"/>
</dbReference>
<proteinExistence type="predicted"/>
<evidence type="ECO:0000313" key="2">
    <source>
        <dbReference type="EMBL" id="BAT24328.1"/>
    </source>
</evidence>
<dbReference type="EMBL" id="AB924607">
    <property type="protein sequence ID" value="BAT24328.1"/>
    <property type="molecule type" value="Genomic_DNA"/>
</dbReference>
<feature type="domain" description="Glycosyltransferase 2-like" evidence="1">
    <location>
        <begin position="6"/>
        <end position="133"/>
    </location>
</feature>
<name>A0A0P0YT29_9ENTR</name>
<gene>
    <name evidence="2" type="primary">wcuP</name>
</gene>
<reference evidence="2" key="1">
    <citation type="submission" date="2014-04" db="EMBL/GenBank/DDBJ databases">
        <authorList>
            <person name="Harrison E."/>
        </authorList>
    </citation>
    <scope>NUCLEOTIDE SEQUENCE</scope>
    <source>
        <strain evidence="2">4349</strain>
    </source>
</reference>
<reference evidence="2" key="2">
    <citation type="journal article" date="2015" name="Sci. Rep.">
        <title>Genetic analysis of capsular polysaccharide synthesis gene clusters in 79 capsular types of Klebsiella spp.</title>
        <authorList>
            <person name="Pan Y.J."/>
            <person name="Lin T.L."/>
            <person name="Chen C.T."/>
            <person name="Chen Y.Y."/>
            <person name="Hsieh P.F."/>
            <person name="Hsu C.R."/>
            <person name="Wu M.C."/>
            <person name="Wang J.T."/>
        </authorList>
    </citation>
    <scope>NUCLEOTIDE SEQUENCE</scope>
    <source>
        <strain evidence="2">4349</strain>
    </source>
</reference>
<dbReference type="PANTHER" id="PTHR22916:SF3">
    <property type="entry name" value="UDP-GLCNAC:BETAGAL BETA-1,3-N-ACETYLGLUCOSAMINYLTRANSFERASE-LIKE PROTEIN 1"/>
    <property type="match status" value="1"/>
</dbReference>
<dbReference type="Gene3D" id="3.90.550.10">
    <property type="entry name" value="Spore Coat Polysaccharide Biosynthesis Protein SpsA, Chain A"/>
    <property type="match status" value="1"/>
</dbReference>
<dbReference type="AlphaFoldDB" id="A0A0P0YT29"/>
<organism evidence="2">
    <name type="scientific">Klebsiella sp. 4349</name>
    <dbReference type="NCBI Taxonomy" id="1497839"/>
    <lineage>
        <taxon>Bacteria</taxon>
        <taxon>Pseudomonadati</taxon>
        <taxon>Pseudomonadota</taxon>
        <taxon>Gammaproteobacteria</taxon>
        <taxon>Enterobacterales</taxon>
        <taxon>Enterobacteriaceae</taxon>
        <taxon>Klebsiella/Raoultella group</taxon>
        <taxon>Klebsiella</taxon>
    </lineage>
</organism>
<dbReference type="Pfam" id="PF00535">
    <property type="entry name" value="Glycos_transf_2"/>
    <property type="match status" value="1"/>
</dbReference>